<reference evidence="1 3" key="1">
    <citation type="submission" date="2016-11" db="EMBL/GenBank/DDBJ databases">
        <title>The genome of Nicotiana attenuata.</title>
        <authorList>
            <person name="Xu S."/>
            <person name="Brockmoeller T."/>
            <person name="Gaquerel E."/>
            <person name="Navarro A."/>
            <person name="Kuhl H."/>
            <person name="Gase K."/>
            <person name="Ling Z."/>
            <person name="Zhou W."/>
            <person name="Kreitzer C."/>
            <person name="Stanke M."/>
            <person name="Tang H."/>
            <person name="Lyons E."/>
            <person name="Pandey P."/>
            <person name="Pandey S.P."/>
            <person name="Timmermann B."/>
            <person name="Baldwin I.T."/>
        </authorList>
    </citation>
    <scope>NUCLEOTIDE SEQUENCE [LARGE SCALE GENOMIC DNA]</scope>
    <source>
        <strain evidence="3">cv. UT</strain>
        <strain evidence="1">UT</strain>
        <tissue evidence="1">Leaves</tissue>
    </source>
</reference>
<comment type="caution">
    <text evidence="1">The sequence shown here is derived from an EMBL/GenBank/DDBJ whole genome shotgun (WGS) entry which is preliminary data.</text>
</comment>
<evidence type="ECO:0000313" key="3">
    <source>
        <dbReference type="Proteomes" id="UP000187609"/>
    </source>
</evidence>
<evidence type="ECO:0000313" key="1">
    <source>
        <dbReference type="EMBL" id="OIS98913.1"/>
    </source>
</evidence>
<keyword evidence="3" id="KW-1185">Reference proteome</keyword>
<proteinExistence type="predicted"/>
<dbReference type="Proteomes" id="UP000187609">
    <property type="component" value="Unassembled WGS sequence"/>
</dbReference>
<dbReference type="EMBL" id="MJEQ01001581">
    <property type="protein sequence ID" value="OIT30161.1"/>
    <property type="molecule type" value="Genomic_DNA"/>
</dbReference>
<dbReference type="EMBL" id="MJEQ01037191">
    <property type="protein sequence ID" value="OIS98913.1"/>
    <property type="molecule type" value="Genomic_DNA"/>
</dbReference>
<organism evidence="1 3">
    <name type="scientific">Nicotiana attenuata</name>
    <name type="common">Coyote tobacco</name>
    <dbReference type="NCBI Taxonomy" id="49451"/>
    <lineage>
        <taxon>Eukaryota</taxon>
        <taxon>Viridiplantae</taxon>
        <taxon>Streptophyta</taxon>
        <taxon>Embryophyta</taxon>
        <taxon>Tracheophyta</taxon>
        <taxon>Spermatophyta</taxon>
        <taxon>Magnoliopsida</taxon>
        <taxon>eudicotyledons</taxon>
        <taxon>Gunneridae</taxon>
        <taxon>Pentapetalae</taxon>
        <taxon>asterids</taxon>
        <taxon>lamiids</taxon>
        <taxon>Solanales</taxon>
        <taxon>Solanaceae</taxon>
        <taxon>Nicotianoideae</taxon>
        <taxon>Nicotianeae</taxon>
        <taxon>Nicotiana</taxon>
    </lineage>
</organism>
<protein>
    <submittedName>
        <fullName evidence="1">Uncharacterized protein</fullName>
    </submittedName>
</protein>
<dbReference type="AlphaFoldDB" id="A0A1J6I326"/>
<evidence type="ECO:0000313" key="2">
    <source>
        <dbReference type="EMBL" id="OIT30161.1"/>
    </source>
</evidence>
<dbReference type="Gramene" id="OIT30161">
    <property type="protein sequence ID" value="OIT30161"/>
    <property type="gene ID" value="A4A49_59437"/>
</dbReference>
<gene>
    <name evidence="1" type="ORF">A4A49_41242</name>
    <name evidence="2" type="ORF">A4A49_59437</name>
</gene>
<accession>A0A1J6I326</accession>
<sequence length="125" mass="13932">MMGKEFASISSHLLSPNKAALGKGSIVLSVGEFDGSMNLSSSPSMLSTTSRFHMSKRSTIIYNSQAFNVLVRLQGLQHYQISSSIILLISKFELYEQLLKMFHSFHYIGRYSFSNCTGSSHELNV</sequence>
<name>A0A1J6I326_NICAT</name>
<dbReference type="Gramene" id="OIS98913">
    <property type="protein sequence ID" value="OIS98913"/>
    <property type="gene ID" value="A4A49_41242"/>
</dbReference>